<dbReference type="InterPro" id="IPR000225">
    <property type="entry name" value="Armadillo"/>
</dbReference>
<accession>A0A9E7G1P9</accession>
<keyword evidence="5" id="KW-1185">Reference proteome</keyword>
<keyword evidence="2" id="KW-1133">Transmembrane helix</keyword>
<feature type="transmembrane region" description="Helical" evidence="2">
    <location>
        <begin position="37"/>
        <end position="58"/>
    </location>
</feature>
<sequence>MAVISEQSSRGSVAKEANRASLWVEFTALSLHRCHGLLFSLGFVVPLFLALSSPPFSFKCDAFSEHSMAECDRSAAPRFRPWPPFSAATLRRKLLDAVACGASGHRRRRKEDLCSVASLPTTRRLEELMRAEEPECSSDRRAEAETRRKIGAFEELQRAAGMLQLGDGDGELDRRKEAAAEVRRLAKDDPGARKTFATLGAIPPLVAMLDSKDSELHLAALYALLNLGIGNDLNKAATVKAGAVHKMLNLIESGSSQSVSEAIVANFLSLSALDSNKPVVGASGAIPFLLSAFKSGNSTARQDALRALFNLSIASSNAPRLVDAGLVPALFASIGDMAVSERALTALSNLVATGEGRRAVSRCTDAFPTLVDVLGWCDAAGCQEKAAHVLMVMAHKGGPCDRAAMVEAGAVSALLELTLLGSPLAQKRASRVLEVLTMDKGKKVTSAAASGAVAVSAPLSVATAVEGKGDDRMSEERRKVRELVQQSLHSNMRRIARRANLPQDFGLSERFTALTTTSATKSLPF</sequence>
<dbReference type="Pfam" id="PF25598">
    <property type="entry name" value="ARM_PUB"/>
    <property type="match status" value="1"/>
</dbReference>
<evidence type="ECO:0000313" key="4">
    <source>
        <dbReference type="EMBL" id="URE04712.1"/>
    </source>
</evidence>
<dbReference type="EMBL" id="CP097507">
    <property type="protein sequence ID" value="URE04712.1"/>
    <property type="molecule type" value="Genomic_DNA"/>
</dbReference>
<protein>
    <submittedName>
        <fullName evidence="4">Spotted leaf 11</fullName>
    </submittedName>
</protein>
<organism evidence="4 5">
    <name type="scientific">Musa troglodytarum</name>
    <name type="common">fe'i banana</name>
    <dbReference type="NCBI Taxonomy" id="320322"/>
    <lineage>
        <taxon>Eukaryota</taxon>
        <taxon>Viridiplantae</taxon>
        <taxon>Streptophyta</taxon>
        <taxon>Embryophyta</taxon>
        <taxon>Tracheophyta</taxon>
        <taxon>Spermatophyta</taxon>
        <taxon>Magnoliopsida</taxon>
        <taxon>Liliopsida</taxon>
        <taxon>Zingiberales</taxon>
        <taxon>Musaceae</taxon>
        <taxon>Musa</taxon>
    </lineage>
</organism>
<keyword evidence="2" id="KW-0472">Membrane</keyword>
<evidence type="ECO:0000256" key="2">
    <source>
        <dbReference type="SAM" id="Phobius"/>
    </source>
</evidence>
<feature type="domain" description="U-box" evidence="3">
    <location>
        <begin position="175"/>
        <end position="417"/>
    </location>
</feature>
<dbReference type="InterPro" id="IPR058678">
    <property type="entry name" value="ARM_PUB"/>
</dbReference>
<dbReference type="InterPro" id="IPR011989">
    <property type="entry name" value="ARM-like"/>
</dbReference>
<evidence type="ECO:0000256" key="1">
    <source>
        <dbReference type="PROSITE-ProRule" id="PRU00259"/>
    </source>
</evidence>
<reference evidence="4" key="1">
    <citation type="submission" date="2022-05" db="EMBL/GenBank/DDBJ databases">
        <title>The Musa troglodytarum L. genome provides insights into the mechanism of non-climacteric behaviour and enrichment of carotenoids.</title>
        <authorList>
            <person name="Wang J."/>
        </authorList>
    </citation>
    <scope>NUCLEOTIDE SEQUENCE</scope>
    <source>
        <tissue evidence="4">Leaf</tissue>
    </source>
</reference>
<dbReference type="SMART" id="SM00185">
    <property type="entry name" value="ARM"/>
    <property type="match status" value="5"/>
</dbReference>
<dbReference type="Gene3D" id="1.25.10.10">
    <property type="entry name" value="Leucine-rich Repeat Variant"/>
    <property type="match status" value="2"/>
</dbReference>
<name>A0A9E7G1P9_9LILI</name>
<gene>
    <name evidence="4" type="ORF">MUK42_19720</name>
</gene>
<dbReference type="PANTHER" id="PTHR46700">
    <property type="entry name" value="ARM REPEAT SUPERFAMILY PROTEIN"/>
    <property type="match status" value="1"/>
</dbReference>
<dbReference type="PANTHER" id="PTHR46700:SF1">
    <property type="entry name" value="ARM REPEAT SUPERFAMILY PROTEIN"/>
    <property type="match status" value="1"/>
</dbReference>
<dbReference type="SUPFAM" id="SSF48371">
    <property type="entry name" value="ARM repeat"/>
    <property type="match status" value="1"/>
</dbReference>
<feature type="repeat" description="ARM" evidence="1">
    <location>
        <begin position="200"/>
        <end position="242"/>
    </location>
</feature>
<proteinExistence type="predicted"/>
<evidence type="ECO:0000313" key="5">
    <source>
        <dbReference type="Proteomes" id="UP001055439"/>
    </source>
</evidence>
<dbReference type="Proteomes" id="UP001055439">
    <property type="component" value="Chromosome 5"/>
</dbReference>
<dbReference type="AlphaFoldDB" id="A0A9E7G1P9"/>
<dbReference type="OrthoDB" id="2192946at2759"/>
<dbReference type="PROSITE" id="PS50176">
    <property type="entry name" value="ARM_REPEAT"/>
    <property type="match status" value="1"/>
</dbReference>
<dbReference type="InterPro" id="IPR016024">
    <property type="entry name" value="ARM-type_fold"/>
</dbReference>
<evidence type="ECO:0000259" key="3">
    <source>
        <dbReference type="Pfam" id="PF25598"/>
    </source>
</evidence>
<keyword evidence="2" id="KW-0812">Transmembrane</keyword>